<evidence type="ECO:0000313" key="3">
    <source>
        <dbReference type="EMBL" id="RKP04748.1"/>
    </source>
</evidence>
<dbReference type="PANTHER" id="PTHR13639">
    <property type="entry name" value="CYTOCHROME C OXIDASE ASSEMBLY FACTOR 4 HOMOLOG, MITOCHONDRIAL"/>
    <property type="match status" value="1"/>
</dbReference>
<name>A0A4P9XGM5_9FUNG</name>
<accession>A0A4P9XGM5</accession>
<dbReference type="EMBL" id="KZ993482">
    <property type="protein sequence ID" value="RKP04748.1"/>
    <property type="molecule type" value="Genomic_DNA"/>
</dbReference>
<dbReference type="Pfam" id="PF06747">
    <property type="entry name" value="CHCH"/>
    <property type="match status" value="1"/>
</dbReference>
<dbReference type="InterPro" id="IPR010625">
    <property type="entry name" value="CHCH"/>
</dbReference>
<protein>
    <recommendedName>
        <fullName evidence="2">CHCH domain-containing protein</fullName>
    </recommendedName>
</protein>
<evidence type="ECO:0000259" key="2">
    <source>
        <dbReference type="Pfam" id="PF06747"/>
    </source>
</evidence>
<gene>
    <name evidence="3" type="ORF">THASP1DRAFT_9325</name>
</gene>
<dbReference type="Proteomes" id="UP000271241">
    <property type="component" value="Unassembled WGS sequence"/>
</dbReference>
<feature type="non-terminal residue" evidence="3">
    <location>
        <position position="1"/>
    </location>
</feature>
<organism evidence="3 4">
    <name type="scientific">Thamnocephalis sphaerospora</name>
    <dbReference type="NCBI Taxonomy" id="78915"/>
    <lineage>
        <taxon>Eukaryota</taxon>
        <taxon>Fungi</taxon>
        <taxon>Fungi incertae sedis</taxon>
        <taxon>Zoopagomycota</taxon>
        <taxon>Zoopagomycotina</taxon>
        <taxon>Zoopagomycetes</taxon>
        <taxon>Zoopagales</taxon>
        <taxon>Sigmoideomycetaceae</taxon>
        <taxon>Thamnocephalis</taxon>
    </lineage>
</organism>
<dbReference type="PANTHER" id="PTHR13639:SF2">
    <property type="entry name" value="CYTOCHROME C OXIDASE ASSEMBLY FACTOR 4 HOMOLOG, MITOCHONDRIAL"/>
    <property type="match status" value="1"/>
</dbReference>
<dbReference type="InterPro" id="IPR039870">
    <property type="entry name" value="Coa4-like"/>
</dbReference>
<sequence>DDDDEEDPWDQRIRATGCYEENVRVLICHADKRDWRLCREEMDAFRQCYA</sequence>
<keyword evidence="4" id="KW-1185">Reference proteome</keyword>
<dbReference type="AlphaFoldDB" id="A0A4P9XGM5"/>
<keyword evidence="1" id="KW-1015">Disulfide bond</keyword>
<feature type="domain" description="CHCH" evidence="2">
    <location>
        <begin position="18"/>
        <end position="49"/>
    </location>
</feature>
<dbReference type="STRING" id="78915.A0A4P9XGM5"/>
<evidence type="ECO:0000256" key="1">
    <source>
        <dbReference type="ARBA" id="ARBA00023157"/>
    </source>
</evidence>
<dbReference type="GO" id="GO:0033617">
    <property type="term" value="P:mitochondrial respiratory chain complex IV assembly"/>
    <property type="evidence" value="ECO:0007669"/>
    <property type="project" value="InterPro"/>
</dbReference>
<dbReference type="GO" id="GO:0005758">
    <property type="term" value="C:mitochondrial intermembrane space"/>
    <property type="evidence" value="ECO:0007669"/>
    <property type="project" value="InterPro"/>
</dbReference>
<proteinExistence type="predicted"/>
<reference evidence="4" key="1">
    <citation type="journal article" date="2018" name="Nat. Microbiol.">
        <title>Leveraging single-cell genomics to expand the fungal tree of life.</title>
        <authorList>
            <person name="Ahrendt S.R."/>
            <person name="Quandt C.A."/>
            <person name="Ciobanu D."/>
            <person name="Clum A."/>
            <person name="Salamov A."/>
            <person name="Andreopoulos B."/>
            <person name="Cheng J.F."/>
            <person name="Woyke T."/>
            <person name="Pelin A."/>
            <person name="Henrissat B."/>
            <person name="Reynolds N.K."/>
            <person name="Benny G.L."/>
            <person name="Smith M.E."/>
            <person name="James T.Y."/>
            <person name="Grigoriev I.V."/>
        </authorList>
    </citation>
    <scope>NUCLEOTIDE SEQUENCE [LARGE SCALE GENOMIC DNA]</scope>
    <source>
        <strain evidence="4">RSA 1356</strain>
    </source>
</reference>
<evidence type="ECO:0000313" key="4">
    <source>
        <dbReference type="Proteomes" id="UP000271241"/>
    </source>
</evidence>
<dbReference type="OrthoDB" id="5586401at2759"/>
<feature type="non-terminal residue" evidence="3">
    <location>
        <position position="50"/>
    </location>
</feature>